<evidence type="ECO:0000313" key="9">
    <source>
        <dbReference type="EMBL" id="EXX87846.1"/>
    </source>
</evidence>
<dbReference type="EC" id="6.2.1.1" evidence="2"/>
<dbReference type="InterPro" id="IPR025110">
    <property type="entry name" value="AMP-bd_C"/>
</dbReference>
<evidence type="ECO:0000256" key="2">
    <source>
        <dbReference type="ARBA" id="ARBA00013275"/>
    </source>
</evidence>
<reference evidence="9 10" key="1">
    <citation type="submission" date="2014-02" db="EMBL/GenBank/DDBJ databases">
        <title>Genome sequence of Paenibacillus darwinianus reveals adaptive mechanisms for survival in Antarctic soils.</title>
        <authorList>
            <person name="Dsouza M."/>
            <person name="Taylor M.W."/>
            <person name="Turner S.J."/>
            <person name="Aislabie J."/>
        </authorList>
    </citation>
    <scope>NUCLEOTIDE SEQUENCE [LARGE SCALE GENOMIC DNA]</scope>
    <source>
        <strain evidence="9 10">CE1</strain>
    </source>
</reference>
<dbReference type="Pfam" id="PF00501">
    <property type="entry name" value="AMP-binding"/>
    <property type="match status" value="1"/>
</dbReference>
<dbReference type="NCBIfam" id="NF003313">
    <property type="entry name" value="PRK04319.1"/>
    <property type="match status" value="1"/>
</dbReference>
<dbReference type="SUPFAM" id="SSF56801">
    <property type="entry name" value="Acetyl-CoA synthetase-like"/>
    <property type="match status" value="1"/>
</dbReference>
<organism evidence="9 10">
    <name type="scientific">Paenibacillus darwinianus</name>
    <dbReference type="NCBI Taxonomy" id="1380763"/>
    <lineage>
        <taxon>Bacteria</taxon>
        <taxon>Bacillati</taxon>
        <taxon>Bacillota</taxon>
        <taxon>Bacilli</taxon>
        <taxon>Bacillales</taxon>
        <taxon>Paenibacillaceae</taxon>
        <taxon>Paenibacillus</taxon>
    </lineage>
</organism>
<dbReference type="InterPro" id="IPR020845">
    <property type="entry name" value="AMP-binding_CS"/>
</dbReference>
<dbReference type="GO" id="GO:0006085">
    <property type="term" value="P:acetyl-CoA biosynthetic process"/>
    <property type="evidence" value="ECO:0007669"/>
    <property type="project" value="TreeGrafter"/>
</dbReference>
<dbReference type="FunFam" id="3.30.300.30:FF:000005">
    <property type="entry name" value="Acyl-coenzyme A synthetase ACSM5, mitochondrial"/>
    <property type="match status" value="1"/>
</dbReference>
<dbReference type="OrthoDB" id="9757771at2"/>
<keyword evidence="10" id="KW-1185">Reference proteome</keyword>
<dbReference type="Proteomes" id="UP000053750">
    <property type="component" value="Unassembled WGS sequence"/>
</dbReference>
<dbReference type="GO" id="GO:0003987">
    <property type="term" value="F:acetate-CoA ligase activity"/>
    <property type="evidence" value="ECO:0007669"/>
    <property type="project" value="UniProtKB-EC"/>
</dbReference>
<feature type="domain" description="AMP-dependent synthetase/ligase" evidence="7">
    <location>
        <begin position="55"/>
        <end position="421"/>
    </location>
</feature>
<dbReference type="InterPro" id="IPR000873">
    <property type="entry name" value="AMP-dep_synth/lig_dom"/>
</dbReference>
<proteinExistence type="inferred from homology"/>
<dbReference type="EMBL" id="JFHU01000142">
    <property type="protein sequence ID" value="EXX87846.1"/>
    <property type="molecule type" value="Genomic_DNA"/>
</dbReference>
<feature type="domain" description="AMP-binding enzyme C-terminal" evidence="8">
    <location>
        <begin position="473"/>
        <end position="551"/>
    </location>
</feature>
<evidence type="ECO:0000259" key="8">
    <source>
        <dbReference type="Pfam" id="PF13193"/>
    </source>
</evidence>
<dbReference type="PANTHER" id="PTHR24095">
    <property type="entry name" value="ACETYL-COENZYME A SYNTHETASE"/>
    <property type="match status" value="1"/>
</dbReference>
<evidence type="ECO:0000256" key="3">
    <source>
        <dbReference type="ARBA" id="ARBA00022598"/>
    </source>
</evidence>
<gene>
    <name evidence="9" type="ORF">BG53_03300</name>
</gene>
<keyword evidence="3 9" id="KW-0436">Ligase</keyword>
<dbReference type="GO" id="GO:0005829">
    <property type="term" value="C:cytosol"/>
    <property type="evidence" value="ECO:0007669"/>
    <property type="project" value="TreeGrafter"/>
</dbReference>
<evidence type="ECO:0000256" key="6">
    <source>
        <dbReference type="ARBA" id="ARBA00022990"/>
    </source>
</evidence>
<sequence length="574" mass="64844">MTVQHIETIPSVPGNHNLQSYESAYRSFRWEEAEKHFTWHRTGKCNMAYEAIDRHAEGALANKVALIYEDDDRKESYTFEQLSKLSNRFGNMLKGLGIGQGERIFFFMPRTPEVYVGIMGTLKIGAIVGPLFEAFMESAVTDRLSDAEAVAIVTTSKLKHRIPRDRLPHLKHVIIVDEQTEWQPGEVDFHVAMAQSSEELDITWVDREHPLILHYTSGSTGKPKGVLHVHGAMVQHYLTGKWVLDLRDDDIYWCTADPGWVTGTSYGIFAPWLNGATNLVRGGRFSPERWYRTIQDHKVTVWYSAPTAFRMLMAAGDETVDAYDLSSLRHILSVGEPLNPEVIRWGMKVYGRRIHDTWWMTETGAHMIVNFPAMDIRPGSMGKPLPGIEAAIIDDRGNLLPPNRLGNLAIRTGWPSMMRAIWNNPSKYEEYFRLSGWYVSGDSAYMDEDGYFWFQGRVDDVINTSGERVGPFEVESKLVEHPAVAEAGVIGKPDPIRGEIIKAFIALREGYAETSELLEEIRVFVRNGLSAHAAPREIEVLGKLPKTRSGKIMRRVLKAQELGLPTGDLSTIDD</sequence>
<protein>
    <recommendedName>
        <fullName evidence="2">acetate--CoA ligase</fullName>
        <ecNumber evidence="2">6.2.1.1</ecNumber>
    </recommendedName>
</protein>
<dbReference type="PANTHER" id="PTHR24095:SF14">
    <property type="entry name" value="ACETYL-COENZYME A SYNTHETASE 1"/>
    <property type="match status" value="1"/>
</dbReference>
<comment type="caution">
    <text evidence="9">The sequence shown here is derived from an EMBL/GenBank/DDBJ whole genome shotgun (WGS) entry which is preliminary data.</text>
</comment>
<dbReference type="PROSITE" id="PS00455">
    <property type="entry name" value="AMP_BINDING"/>
    <property type="match status" value="1"/>
</dbReference>
<evidence type="ECO:0000259" key="7">
    <source>
        <dbReference type="Pfam" id="PF00501"/>
    </source>
</evidence>
<keyword evidence="6" id="KW-0007">Acetylation</keyword>
<keyword evidence="4" id="KW-0547">Nucleotide-binding</keyword>
<dbReference type="RefSeq" id="WP_036582279.1">
    <property type="nucleotide sequence ID" value="NZ_KK082179.1"/>
</dbReference>
<evidence type="ECO:0000256" key="1">
    <source>
        <dbReference type="ARBA" id="ARBA00006432"/>
    </source>
</evidence>
<dbReference type="Gene3D" id="3.40.50.12780">
    <property type="entry name" value="N-terminal domain of ligase-like"/>
    <property type="match status" value="1"/>
</dbReference>
<comment type="similarity">
    <text evidence="1">Belongs to the ATP-dependent AMP-binding enzyme family.</text>
</comment>
<keyword evidence="5" id="KW-0067">ATP-binding</keyword>
<dbReference type="AlphaFoldDB" id="A0A9W5W6V6"/>
<dbReference type="Pfam" id="PF13193">
    <property type="entry name" value="AMP-binding_C"/>
    <property type="match status" value="1"/>
</dbReference>
<dbReference type="Gene3D" id="3.30.300.30">
    <property type="match status" value="1"/>
</dbReference>
<evidence type="ECO:0000313" key="10">
    <source>
        <dbReference type="Proteomes" id="UP000053750"/>
    </source>
</evidence>
<dbReference type="InterPro" id="IPR042099">
    <property type="entry name" value="ANL_N_sf"/>
</dbReference>
<evidence type="ECO:0000256" key="5">
    <source>
        <dbReference type="ARBA" id="ARBA00022840"/>
    </source>
</evidence>
<dbReference type="GO" id="GO:0005524">
    <property type="term" value="F:ATP binding"/>
    <property type="evidence" value="ECO:0007669"/>
    <property type="project" value="UniProtKB-KW"/>
</dbReference>
<evidence type="ECO:0000256" key="4">
    <source>
        <dbReference type="ARBA" id="ARBA00022741"/>
    </source>
</evidence>
<accession>A0A9W5W6V6</accession>
<name>A0A9W5W6V6_9BACL</name>
<dbReference type="InterPro" id="IPR045851">
    <property type="entry name" value="AMP-bd_C_sf"/>
</dbReference>